<dbReference type="AlphaFoldDB" id="A0A1J1LL50"/>
<evidence type="ECO:0000313" key="4">
    <source>
        <dbReference type="EMBL" id="CUR32337.1"/>
    </source>
</evidence>
<dbReference type="OrthoDB" id="9806150at2"/>
<keyword evidence="5" id="KW-1185">Reference proteome</keyword>
<protein>
    <submittedName>
        <fullName evidence="4">NUDIX hydrolase</fullName>
    </submittedName>
</protein>
<evidence type="ECO:0000313" key="5">
    <source>
        <dbReference type="Proteomes" id="UP000184315"/>
    </source>
</evidence>
<dbReference type="STRING" id="671072.PL9214430309"/>
<reference evidence="5" key="1">
    <citation type="submission" date="2015-10" db="EMBL/GenBank/DDBJ databases">
        <authorList>
            <person name="Regsiter A."/>
            <person name="william w."/>
        </authorList>
    </citation>
    <scope>NUCLEOTIDE SEQUENCE [LARGE SCALE GENOMIC DNA]</scope>
</reference>
<dbReference type="Pfam" id="PF00293">
    <property type="entry name" value="NUDIX"/>
    <property type="match status" value="1"/>
</dbReference>
<evidence type="ECO:0000256" key="2">
    <source>
        <dbReference type="ARBA" id="ARBA00022801"/>
    </source>
</evidence>
<organism evidence="4 5">
    <name type="scientific">Planktothrix tepida PCC 9214</name>
    <dbReference type="NCBI Taxonomy" id="671072"/>
    <lineage>
        <taxon>Bacteria</taxon>
        <taxon>Bacillati</taxon>
        <taxon>Cyanobacteriota</taxon>
        <taxon>Cyanophyceae</taxon>
        <taxon>Oscillatoriophycideae</taxon>
        <taxon>Oscillatoriales</taxon>
        <taxon>Microcoleaceae</taxon>
        <taxon>Planktothrix</taxon>
    </lineage>
</organism>
<dbReference type="RefSeq" id="WP_072719070.1">
    <property type="nucleotide sequence ID" value="NZ_LN889796.1"/>
</dbReference>
<dbReference type="Gene3D" id="3.90.79.10">
    <property type="entry name" value="Nucleoside Triphosphate Pyrophosphohydrolase"/>
    <property type="match status" value="1"/>
</dbReference>
<dbReference type="Proteomes" id="UP000184315">
    <property type="component" value="Unassembled WGS sequence"/>
</dbReference>
<dbReference type="PROSITE" id="PS00893">
    <property type="entry name" value="NUDIX_BOX"/>
    <property type="match status" value="1"/>
</dbReference>
<sequence>MAQKHGPWTIEETYQKYENSFINVREDRVLQPDGKPGSYATVKMKPGVAILPIDGDRHVYLTRQFRYALGQESIEVVCGAVEDNEPSLTAAKREIEEELGIKAEALIELGFFDLDISIVHCPVHLFLAKQFSFTETHQEGTETIETVCLPLEQAVKMVINSQITHAPSCVLILKAIHAI</sequence>
<feature type="domain" description="Nudix hydrolase" evidence="3">
    <location>
        <begin position="43"/>
        <end position="171"/>
    </location>
</feature>
<evidence type="ECO:0000259" key="3">
    <source>
        <dbReference type="PROSITE" id="PS51462"/>
    </source>
</evidence>
<dbReference type="InterPro" id="IPR020084">
    <property type="entry name" value="NUDIX_hydrolase_CS"/>
</dbReference>
<accession>A0A1J1LL50</accession>
<keyword evidence="2 4" id="KW-0378">Hydrolase</keyword>
<dbReference type="GO" id="GO:0005829">
    <property type="term" value="C:cytosol"/>
    <property type="evidence" value="ECO:0007669"/>
    <property type="project" value="TreeGrafter"/>
</dbReference>
<dbReference type="EMBL" id="CZDF01000148">
    <property type="protein sequence ID" value="CUR32337.1"/>
    <property type="molecule type" value="Genomic_DNA"/>
</dbReference>
<dbReference type="InterPro" id="IPR000086">
    <property type="entry name" value="NUDIX_hydrolase_dom"/>
</dbReference>
<gene>
    <name evidence="4" type="ORF">PL9214430309</name>
</gene>
<dbReference type="InterPro" id="IPR015797">
    <property type="entry name" value="NUDIX_hydrolase-like_dom_sf"/>
</dbReference>
<dbReference type="PANTHER" id="PTHR11839">
    <property type="entry name" value="UDP/ADP-SUGAR PYROPHOSPHATASE"/>
    <property type="match status" value="1"/>
</dbReference>
<name>A0A1J1LL50_9CYAN</name>
<dbReference type="SUPFAM" id="SSF55811">
    <property type="entry name" value="Nudix"/>
    <property type="match status" value="1"/>
</dbReference>
<comment type="cofactor">
    <cofactor evidence="1">
        <name>Mg(2+)</name>
        <dbReference type="ChEBI" id="CHEBI:18420"/>
    </cofactor>
</comment>
<dbReference type="PROSITE" id="PS51462">
    <property type="entry name" value="NUDIX"/>
    <property type="match status" value="1"/>
</dbReference>
<proteinExistence type="predicted"/>
<dbReference type="GO" id="GO:0016787">
    <property type="term" value="F:hydrolase activity"/>
    <property type="evidence" value="ECO:0007669"/>
    <property type="project" value="UniProtKB-KW"/>
</dbReference>
<evidence type="ECO:0000256" key="1">
    <source>
        <dbReference type="ARBA" id="ARBA00001946"/>
    </source>
</evidence>
<dbReference type="GO" id="GO:0019693">
    <property type="term" value="P:ribose phosphate metabolic process"/>
    <property type="evidence" value="ECO:0007669"/>
    <property type="project" value="TreeGrafter"/>
</dbReference>
<dbReference type="PANTHER" id="PTHR11839:SF18">
    <property type="entry name" value="NUDIX HYDROLASE DOMAIN-CONTAINING PROTEIN"/>
    <property type="match status" value="1"/>
</dbReference>
<dbReference type="GO" id="GO:0006753">
    <property type="term" value="P:nucleoside phosphate metabolic process"/>
    <property type="evidence" value="ECO:0007669"/>
    <property type="project" value="TreeGrafter"/>
</dbReference>